<evidence type="ECO:0000259" key="7">
    <source>
        <dbReference type="Pfam" id="PF08478"/>
    </source>
</evidence>
<sequence>MPQKKTQSWQDLKPSSKKRENATWRARLKLVFIWFKRIFLLAAFCAIAFGAFYVYDNGLIEKLLTPSTEELKETIYKTNGKISKIWAKKHGYLPKPQNLAQIDVKQIQSNLLKISQIKSADVAKIYPDKISIEIKEYSPSARVAIAQNRKVREYMLSKEGVIFSPVCIKKSETADLPWITGIPIIQKGPHFAAYPYAESIDELVKEARLRVPKNFSTWRTINARELGSITLPIMIVSTTENVKIVFHAKNIKFQLEKLEYILRFFEEEGLVNVEKIDLALKGRAIVSLRKNK</sequence>
<keyword evidence="9" id="KW-1185">Reference proteome</keyword>
<evidence type="ECO:0000256" key="6">
    <source>
        <dbReference type="SAM" id="Phobius"/>
    </source>
</evidence>
<gene>
    <name evidence="8" type="ORF">MOX91_07800</name>
</gene>
<keyword evidence="3 6" id="KW-0812">Transmembrane</keyword>
<evidence type="ECO:0000313" key="9">
    <source>
        <dbReference type="Proteomes" id="UP001275932"/>
    </source>
</evidence>
<dbReference type="PANTHER" id="PTHR35851">
    <property type="entry name" value="CELL DIVISION PROTEIN FTSQ"/>
    <property type="match status" value="1"/>
</dbReference>
<dbReference type="InterPro" id="IPR026579">
    <property type="entry name" value="FtsQ"/>
</dbReference>
<keyword evidence="2" id="KW-0132">Cell division</keyword>
<evidence type="ECO:0000256" key="4">
    <source>
        <dbReference type="ARBA" id="ARBA00022989"/>
    </source>
</evidence>
<keyword evidence="6" id="KW-0472">Membrane</keyword>
<evidence type="ECO:0000256" key="5">
    <source>
        <dbReference type="ARBA" id="ARBA00023306"/>
    </source>
</evidence>
<protein>
    <submittedName>
        <fullName evidence="8">FtsQ-type POTRA domain-containing protein</fullName>
    </submittedName>
</protein>
<dbReference type="RefSeq" id="WP_370397529.1">
    <property type="nucleotide sequence ID" value="NZ_JALBUT010000009.1"/>
</dbReference>
<dbReference type="InterPro" id="IPR013685">
    <property type="entry name" value="POTRA_FtsQ_type"/>
</dbReference>
<reference evidence="8 9" key="1">
    <citation type="submission" date="2022-03" db="EMBL/GenBank/DDBJ databases">
        <title>Novel taxa within the pig intestine.</title>
        <authorList>
            <person name="Wylensek D."/>
            <person name="Bishof K."/>
            <person name="Afrizal A."/>
            <person name="Clavel T."/>
        </authorList>
    </citation>
    <scope>NUCLEOTIDE SEQUENCE [LARGE SCALE GENOMIC DNA]</scope>
    <source>
        <strain evidence="8 9">CLA-KB-P66</strain>
    </source>
</reference>
<evidence type="ECO:0000256" key="1">
    <source>
        <dbReference type="ARBA" id="ARBA00022475"/>
    </source>
</evidence>
<accession>A0ABU4WHN9</accession>
<keyword evidence="4 6" id="KW-1133">Transmembrane helix</keyword>
<feature type="transmembrane region" description="Helical" evidence="6">
    <location>
        <begin position="34"/>
        <end position="55"/>
    </location>
</feature>
<keyword evidence="1" id="KW-1003">Cell membrane</keyword>
<organism evidence="8 9">
    <name type="scientific">Intestinicryptomonas porci</name>
    <dbReference type="NCBI Taxonomy" id="2926320"/>
    <lineage>
        <taxon>Bacteria</taxon>
        <taxon>Pseudomonadati</taxon>
        <taxon>Verrucomicrobiota</taxon>
        <taxon>Opitutia</taxon>
        <taxon>Opitutales</taxon>
        <taxon>Intestinicryptomonaceae</taxon>
        <taxon>Intestinicryptomonas</taxon>
    </lineage>
</organism>
<keyword evidence="5" id="KW-0131">Cell cycle</keyword>
<proteinExistence type="predicted"/>
<comment type="caution">
    <text evidence="8">The sequence shown here is derived from an EMBL/GenBank/DDBJ whole genome shotgun (WGS) entry which is preliminary data.</text>
</comment>
<dbReference type="Proteomes" id="UP001275932">
    <property type="component" value="Unassembled WGS sequence"/>
</dbReference>
<dbReference type="Gene3D" id="3.10.20.310">
    <property type="entry name" value="membrane protein fhac"/>
    <property type="match status" value="1"/>
</dbReference>
<name>A0ABU4WHN9_9BACT</name>
<dbReference type="EMBL" id="JALBUT010000009">
    <property type="protein sequence ID" value="MDX8416076.1"/>
    <property type="molecule type" value="Genomic_DNA"/>
</dbReference>
<dbReference type="PANTHER" id="PTHR35851:SF1">
    <property type="entry name" value="CELL DIVISION PROTEIN FTSQ"/>
    <property type="match status" value="1"/>
</dbReference>
<feature type="domain" description="POTRA" evidence="7">
    <location>
        <begin position="93"/>
        <end position="137"/>
    </location>
</feature>
<evidence type="ECO:0000256" key="2">
    <source>
        <dbReference type="ARBA" id="ARBA00022618"/>
    </source>
</evidence>
<evidence type="ECO:0000313" key="8">
    <source>
        <dbReference type="EMBL" id="MDX8416076.1"/>
    </source>
</evidence>
<dbReference type="Pfam" id="PF08478">
    <property type="entry name" value="POTRA_1"/>
    <property type="match status" value="1"/>
</dbReference>
<evidence type="ECO:0000256" key="3">
    <source>
        <dbReference type="ARBA" id="ARBA00022692"/>
    </source>
</evidence>